<feature type="chain" id="PRO_5047531727" description="Ceramidase" evidence="2">
    <location>
        <begin position="24"/>
        <end position="510"/>
    </location>
</feature>
<name>A0ABT7PLQ3_9BACT</name>
<sequence length="510" mass="54876">MLNDRPLLSAIIVALMIHSLAVADENAAANPPLKAGFAERDITPEIGMERPGGYGKSYHTKIHDPCKVRAAVFDDGTNVSAVVSVDALLVRRALVQAARERIRSATGIAPQAVLIHATHSHSSGPTGMIYPGEYDFAPESIQDLAYNRSSMANAGYLQHVEDQLVDAVAEAFNERKPSTASFGRGSEDKVAFNRRFRMKNGLTFTHPRPGNPEIVRPAGPTDPEVGVIGVWDNAGQLRGCLVNFSCHATTNPPGISANYIYFVEQVLRGTFGDQAILVFLAGASGDVTQVENVTPYAARPSVESARFVGGSVGAEAVKVLLREPRTDSVRVRFDSKVLQIPRRRPSPERVAKCQTLVAQDPGKIGATNWTFAKEVLLLDAKLQEHPVADAEVQAIQIGPAILLTDPAEFFVELGLKIKQGSQHPLTFPVSLANGCVGYVPTEEAFGEHGGGYETRLTSYSNLETNAGPQLVDAAVELAGQFEPQPQPTRPPAREFAGEGWTYGSVPPELE</sequence>
<dbReference type="EMBL" id="JASZZN010000014">
    <property type="protein sequence ID" value="MDM4017421.1"/>
    <property type="molecule type" value="Genomic_DNA"/>
</dbReference>
<evidence type="ECO:0000256" key="1">
    <source>
        <dbReference type="SAM" id="MobiDB-lite"/>
    </source>
</evidence>
<dbReference type="Proteomes" id="UP001239462">
    <property type="component" value="Unassembled WGS sequence"/>
</dbReference>
<evidence type="ECO:0000256" key="2">
    <source>
        <dbReference type="SAM" id="SignalP"/>
    </source>
</evidence>
<feature type="signal peptide" evidence="2">
    <location>
        <begin position="1"/>
        <end position="23"/>
    </location>
</feature>
<proteinExistence type="predicted"/>
<keyword evidence="4" id="KW-1185">Reference proteome</keyword>
<evidence type="ECO:0000313" key="4">
    <source>
        <dbReference type="Proteomes" id="UP001239462"/>
    </source>
</evidence>
<gene>
    <name evidence="3" type="ORF">QTN89_18375</name>
</gene>
<keyword evidence="2" id="KW-0732">Signal</keyword>
<organism evidence="3 4">
    <name type="scientific">Roseiconus lacunae</name>
    <dbReference type="NCBI Taxonomy" id="2605694"/>
    <lineage>
        <taxon>Bacteria</taxon>
        <taxon>Pseudomonadati</taxon>
        <taxon>Planctomycetota</taxon>
        <taxon>Planctomycetia</taxon>
        <taxon>Pirellulales</taxon>
        <taxon>Pirellulaceae</taxon>
        <taxon>Roseiconus</taxon>
    </lineage>
</organism>
<reference evidence="3 4" key="1">
    <citation type="submission" date="2023-06" db="EMBL/GenBank/DDBJ databases">
        <title>Roseiconus lacunae JC819 isolated from Gulf of Mannar region, Tamil Nadu.</title>
        <authorList>
            <person name="Pk S."/>
            <person name="Ch S."/>
            <person name="Ch V.R."/>
        </authorList>
    </citation>
    <scope>NUCLEOTIDE SEQUENCE [LARGE SCALE GENOMIC DNA]</scope>
    <source>
        <strain evidence="3 4">JC819</strain>
    </source>
</reference>
<comment type="caution">
    <text evidence="3">The sequence shown here is derived from an EMBL/GenBank/DDBJ whole genome shotgun (WGS) entry which is preliminary data.</text>
</comment>
<accession>A0ABT7PLQ3</accession>
<dbReference type="RefSeq" id="WP_289164884.1">
    <property type="nucleotide sequence ID" value="NZ_JASZZN010000014.1"/>
</dbReference>
<evidence type="ECO:0008006" key="5">
    <source>
        <dbReference type="Google" id="ProtNLM"/>
    </source>
</evidence>
<feature type="region of interest" description="Disordered" evidence="1">
    <location>
        <begin position="482"/>
        <end position="510"/>
    </location>
</feature>
<evidence type="ECO:0000313" key="3">
    <source>
        <dbReference type="EMBL" id="MDM4017421.1"/>
    </source>
</evidence>
<protein>
    <recommendedName>
        <fullName evidence="5">Ceramidase</fullName>
    </recommendedName>
</protein>